<accession>X1KWQ6</accession>
<proteinExistence type="predicted"/>
<evidence type="ECO:0000313" key="1">
    <source>
        <dbReference type="EMBL" id="GAI11497.1"/>
    </source>
</evidence>
<dbReference type="EMBL" id="BARV01013095">
    <property type="protein sequence ID" value="GAI11497.1"/>
    <property type="molecule type" value="Genomic_DNA"/>
</dbReference>
<organism evidence="1">
    <name type="scientific">marine sediment metagenome</name>
    <dbReference type="NCBI Taxonomy" id="412755"/>
    <lineage>
        <taxon>unclassified sequences</taxon>
        <taxon>metagenomes</taxon>
        <taxon>ecological metagenomes</taxon>
    </lineage>
</organism>
<gene>
    <name evidence="1" type="ORF">S06H3_23871</name>
</gene>
<feature type="non-terminal residue" evidence="1">
    <location>
        <position position="68"/>
    </location>
</feature>
<comment type="caution">
    <text evidence="1">The sequence shown here is derived from an EMBL/GenBank/DDBJ whole genome shotgun (WGS) entry which is preliminary data.</text>
</comment>
<protein>
    <submittedName>
        <fullName evidence="1">Uncharacterized protein</fullName>
    </submittedName>
</protein>
<dbReference type="AlphaFoldDB" id="X1KWQ6"/>
<reference evidence="1" key="1">
    <citation type="journal article" date="2014" name="Front. Microbiol.">
        <title>High frequency of phylogenetically diverse reductive dehalogenase-homologous genes in deep subseafloor sedimentary metagenomes.</title>
        <authorList>
            <person name="Kawai M."/>
            <person name="Futagami T."/>
            <person name="Toyoda A."/>
            <person name="Takaki Y."/>
            <person name="Nishi S."/>
            <person name="Hori S."/>
            <person name="Arai W."/>
            <person name="Tsubouchi T."/>
            <person name="Morono Y."/>
            <person name="Uchiyama I."/>
            <person name="Ito T."/>
            <person name="Fujiyama A."/>
            <person name="Inagaki F."/>
            <person name="Takami H."/>
        </authorList>
    </citation>
    <scope>NUCLEOTIDE SEQUENCE</scope>
    <source>
        <strain evidence="1">Expedition CK06-06</strain>
    </source>
</reference>
<sequence length="68" mass="7453">MAKNYSKLAAQVVTLASDDSFSDGAATALKTIGYEHHEIHDGSHYFVMAYADLTNGQVLDFTKGEFRP</sequence>
<name>X1KWQ6_9ZZZZ</name>